<organism evidence="1 2">
    <name type="scientific">Trichoderma ghanense</name>
    <dbReference type="NCBI Taxonomy" id="65468"/>
    <lineage>
        <taxon>Eukaryota</taxon>
        <taxon>Fungi</taxon>
        <taxon>Dikarya</taxon>
        <taxon>Ascomycota</taxon>
        <taxon>Pezizomycotina</taxon>
        <taxon>Sordariomycetes</taxon>
        <taxon>Hypocreomycetidae</taxon>
        <taxon>Hypocreales</taxon>
        <taxon>Hypocreaceae</taxon>
        <taxon>Trichoderma</taxon>
    </lineage>
</organism>
<dbReference type="RefSeq" id="XP_073559226.1">
    <property type="nucleotide sequence ID" value="XM_073702732.1"/>
</dbReference>
<dbReference type="GeneID" id="300577182"/>
<dbReference type="Proteomes" id="UP001642720">
    <property type="component" value="Unassembled WGS sequence"/>
</dbReference>
<evidence type="ECO:0000313" key="2">
    <source>
        <dbReference type="Proteomes" id="UP001642720"/>
    </source>
</evidence>
<dbReference type="EMBL" id="PPTA01000006">
    <property type="protein sequence ID" value="TFB03025.1"/>
    <property type="molecule type" value="Genomic_DNA"/>
</dbReference>
<accession>A0ABY2H6Q4</accession>
<reference evidence="1 2" key="1">
    <citation type="submission" date="2018-01" db="EMBL/GenBank/DDBJ databases">
        <title>Genome characterization of the sugarcane-associated fungus Trichoderma ghanense CCMA-1212 and their application in lignocelulose bioconversion.</title>
        <authorList>
            <person name="Steindorff A.S."/>
            <person name="Mendes T.D."/>
            <person name="Vilela E.S.D."/>
            <person name="Rodrigues D.S."/>
            <person name="Formighieri E.F."/>
            <person name="Melo I.S."/>
            <person name="Favaro L.C.L."/>
        </authorList>
    </citation>
    <scope>NUCLEOTIDE SEQUENCE [LARGE SCALE GENOMIC DNA]</scope>
    <source>
        <strain evidence="1 2">CCMA-1212</strain>
    </source>
</reference>
<proteinExistence type="predicted"/>
<gene>
    <name evidence="1" type="ORF">CCMA1212_005475</name>
</gene>
<sequence length="81" mass="9009">MSTAAEFAAPRGIAVVVFDSTQNLGRWTAQAVFMYEENMEIACTALSSTMKAFADPARRYGIGDDLRFGNWMAAHQSMLRR</sequence>
<keyword evidence="2" id="KW-1185">Reference proteome</keyword>
<comment type="caution">
    <text evidence="1">The sequence shown here is derived from an EMBL/GenBank/DDBJ whole genome shotgun (WGS) entry which is preliminary data.</text>
</comment>
<name>A0ABY2H6Q4_9HYPO</name>
<evidence type="ECO:0000313" key="1">
    <source>
        <dbReference type="EMBL" id="TFB03025.1"/>
    </source>
</evidence>
<protein>
    <submittedName>
        <fullName evidence="1">Uncharacterized protein</fullName>
    </submittedName>
</protein>